<dbReference type="AlphaFoldDB" id="A0A0E9VIQ9"/>
<sequence length="49" mass="5819">MLCRVALKDSFHLENDERIRTLQLNLTEPRKHLILPLLIILQVPQFNPK</sequence>
<reference evidence="1" key="1">
    <citation type="submission" date="2014-11" db="EMBL/GenBank/DDBJ databases">
        <authorList>
            <person name="Amaro Gonzalez C."/>
        </authorList>
    </citation>
    <scope>NUCLEOTIDE SEQUENCE</scope>
</reference>
<accession>A0A0E9VIQ9</accession>
<organism evidence="1">
    <name type="scientific">Anguilla anguilla</name>
    <name type="common">European freshwater eel</name>
    <name type="synonym">Muraena anguilla</name>
    <dbReference type="NCBI Taxonomy" id="7936"/>
    <lineage>
        <taxon>Eukaryota</taxon>
        <taxon>Metazoa</taxon>
        <taxon>Chordata</taxon>
        <taxon>Craniata</taxon>
        <taxon>Vertebrata</taxon>
        <taxon>Euteleostomi</taxon>
        <taxon>Actinopterygii</taxon>
        <taxon>Neopterygii</taxon>
        <taxon>Teleostei</taxon>
        <taxon>Anguilliformes</taxon>
        <taxon>Anguillidae</taxon>
        <taxon>Anguilla</taxon>
    </lineage>
</organism>
<dbReference type="EMBL" id="GBXM01031292">
    <property type="protein sequence ID" value="JAH77285.1"/>
    <property type="molecule type" value="Transcribed_RNA"/>
</dbReference>
<protein>
    <submittedName>
        <fullName evidence="1">Uncharacterized protein</fullName>
    </submittedName>
</protein>
<proteinExistence type="predicted"/>
<name>A0A0E9VIQ9_ANGAN</name>
<reference evidence="1" key="2">
    <citation type="journal article" date="2015" name="Fish Shellfish Immunol.">
        <title>Early steps in the European eel (Anguilla anguilla)-Vibrio vulnificus interaction in the gills: Role of the RtxA13 toxin.</title>
        <authorList>
            <person name="Callol A."/>
            <person name="Pajuelo D."/>
            <person name="Ebbesson L."/>
            <person name="Teles M."/>
            <person name="MacKenzie S."/>
            <person name="Amaro C."/>
        </authorList>
    </citation>
    <scope>NUCLEOTIDE SEQUENCE</scope>
</reference>
<evidence type="ECO:0000313" key="1">
    <source>
        <dbReference type="EMBL" id="JAH77285.1"/>
    </source>
</evidence>